<dbReference type="GO" id="GO:0016990">
    <property type="term" value="F:arginine deiminase activity"/>
    <property type="evidence" value="ECO:0007669"/>
    <property type="project" value="TreeGrafter"/>
</dbReference>
<sequence length="344" mass="36355">MDTTSSPRPDRPSTLGGPGWVPRSGSHAAEIAAGRIWTRCGYRSETDPLRAVLLARPPDSLEAVSDARGHLMTDRVDLGRLRAQTDAVAEVFRAEGVTVHVSHPPPDAPPNVVFLRDLFLATPEGVVLGRTASAQRAGEERHAALALARLGIPILHTVRGTASFEGADALWIDDETVLVGSGFRTNAAGVLALRQVLGEQGVTVLPVPLGPGVQHLLGSLVPVGPRQAVLHSATVGEEVRAALRARDYELIEFEPDDEVVRSRSLNLVTLAPGRVLMPDGCPRTRRRLEAAGVRTRVVDVGEYVRAAGALGCLTGILHRSADPQPADQARAAGADAEAEGAPKL</sequence>
<dbReference type="SUPFAM" id="SSF55909">
    <property type="entry name" value="Pentein"/>
    <property type="match status" value="1"/>
</dbReference>
<dbReference type="Proteomes" id="UP000230407">
    <property type="component" value="Unassembled WGS sequence"/>
</dbReference>
<dbReference type="PANTHER" id="PTHR47271:SF2">
    <property type="entry name" value="ARGININE DEIMINASE"/>
    <property type="match status" value="1"/>
</dbReference>
<protein>
    <submittedName>
        <fullName evidence="2">Amidinotransferase</fullName>
    </submittedName>
</protein>
<dbReference type="Pfam" id="PF02274">
    <property type="entry name" value="ADI"/>
    <property type="match status" value="1"/>
</dbReference>
<dbReference type="Gene3D" id="3.75.10.10">
    <property type="entry name" value="L-arginine/glycine Amidinotransferase, Chain A"/>
    <property type="match status" value="1"/>
</dbReference>
<feature type="region of interest" description="Disordered" evidence="1">
    <location>
        <begin position="324"/>
        <end position="344"/>
    </location>
</feature>
<name>A0A2M8MBM2_9ACTN</name>
<keyword evidence="3" id="KW-1185">Reference proteome</keyword>
<dbReference type="RefSeq" id="WP_100200508.1">
    <property type="nucleotide sequence ID" value="NZ_PGGW01000010.1"/>
</dbReference>
<reference evidence="2 3" key="1">
    <citation type="submission" date="2017-11" db="EMBL/GenBank/DDBJ databases">
        <title>Streptomyces carmine sp. nov., a novel actinomycete isolated from Sophora alopecuroides in Xinjiang, China.</title>
        <authorList>
            <person name="Wang Y."/>
            <person name="Luo X."/>
            <person name="Wan C."/>
            <person name="Zhang L."/>
        </authorList>
    </citation>
    <scope>NUCLEOTIDE SEQUENCE [LARGE SCALE GENOMIC DNA]</scope>
    <source>
        <strain evidence="2 3">TRM SA0054</strain>
    </source>
</reference>
<feature type="region of interest" description="Disordered" evidence="1">
    <location>
        <begin position="1"/>
        <end position="23"/>
    </location>
</feature>
<evidence type="ECO:0000256" key="1">
    <source>
        <dbReference type="SAM" id="MobiDB-lite"/>
    </source>
</evidence>
<dbReference type="GO" id="GO:0016740">
    <property type="term" value="F:transferase activity"/>
    <property type="evidence" value="ECO:0007669"/>
    <property type="project" value="UniProtKB-KW"/>
</dbReference>
<keyword evidence="2" id="KW-0808">Transferase</keyword>
<evidence type="ECO:0000313" key="3">
    <source>
        <dbReference type="Proteomes" id="UP000230407"/>
    </source>
</evidence>
<accession>A0A2M8MBM2</accession>
<dbReference type="EMBL" id="PGGW01000010">
    <property type="protein sequence ID" value="PJF01599.1"/>
    <property type="molecule type" value="Genomic_DNA"/>
</dbReference>
<comment type="caution">
    <text evidence="2">The sequence shown here is derived from an EMBL/GenBank/DDBJ whole genome shotgun (WGS) entry which is preliminary data.</text>
</comment>
<dbReference type="AlphaFoldDB" id="A0A2M8MBM2"/>
<dbReference type="GO" id="GO:0019546">
    <property type="term" value="P:L-arginine deiminase pathway"/>
    <property type="evidence" value="ECO:0007669"/>
    <property type="project" value="TreeGrafter"/>
</dbReference>
<dbReference type="PANTHER" id="PTHR47271">
    <property type="entry name" value="ARGININE DEIMINASE"/>
    <property type="match status" value="1"/>
</dbReference>
<gene>
    <name evidence="2" type="ORF">CUT44_02805</name>
</gene>
<proteinExistence type="predicted"/>
<organism evidence="2 3">
    <name type="scientific">Streptomyces carminius</name>
    <dbReference type="NCBI Taxonomy" id="2665496"/>
    <lineage>
        <taxon>Bacteria</taxon>
        <taxon>Bacillati</taxon>
        <taxon>Actinomycetota</taxon>
        <taxon>Actinomycetes</taxon>
        <taxon>Kitasatosporales</taxon>
        <taxon>Streptomycetaceae</taxon>
        <taxon>Streptomyces</taxon>
    </lineage>
</organism>
<evidence type="ECO:0000313" key="2">
    <source>
        <dbReference type="EMBL" id="PJF01599.1"/>
    </source>
</evidence>